<dbReference type="PANTHER" id="PTHR44675">
    <property type="entry name" value="PAK1 INTERACTING PROTEIN 1"/>
    <property type="match status" value="1"/>
</dbReference>
<keyword evidence="2" id="KW-0677">Repeat</keyword>
<dbReference type="InterPro" id="IPR036322">
    <property type="entry name" value="WD40_repeat_dom_sf"/>
</dbReference>
<comment type="function">
    <text evidence="3">Negatively regulates the PAK1 kinase. PAK1 is a member of the PAK kinase family, which has been shown to play a positive role in the regulation of signaling pathways involving MAPK8 and RELA. PAK1 exists as an inactive homodimer, which is activated by binding of small GTPases such as CDC42 to an N-terminal regulatory domain. PAK1IP1 also binds to the N-terminus of PAK1, and inhibits the specific activation of PAK1 by CDC42. May be involved in ribosomal large subunit assembly.</text>
</comment>
<dbReference type="Gene3D" id="2.130.10.10">
    <property type="entry name" value="YVTN repeat-like/Quinoprotein amine dehydrogenase"/>
    <property type="match status" value="2"/>
</dbReference>
<feature type="repeat" description="WD" evidence="4">
    <location>
        <begin position="131"/>
        <end position="165"/>
    </location>
</feature>
<sequence>MKKGSVQFEVIVGTYEEFVLGYQFLFEDCIKGELTQTFATHSHRASVRAVASCGKLVVSGGADETINIYNMFTRKESGMLMEHNGTITSLSFTPDCSHVISTSEDGSIKIFRQGSWQLEKVWPKAHKGTAVTCLAVHPSGKMALSVGKDHTLRTWNLVKGRPAYTTNLYSRCKQLENVVWSPGGILFAIPMDSKLEISSTEKAGILQTLELQSKVTACIFLSDEVVCVGEASGAVSGYSIEGSCLWSLPVEERVRGLAYLHSQLVMGTSGGKIRVYHTPDVTEPPQLAASADTGCRITCLTLYDYKSEVKVKKEPSDGDPIDEESSPSSKSIHKKKRKLSGFEETSVLSQPDSPQKKKKTNGFEQVPVSDTQTSRKKSKSRTVTQNPCGQKWIVEDSKR</sequence>
<evidence type="ECO:0000256" key="2">
    <source>
        <dbReference type="ARBA" id="ARBA00022737"/>
    </source>
</evidence>
<dbReference type="InterPro" id="IPR019775">
    <property type="entry name" value="WD40_repeat_CS"/>
</dbReference>
<dbReference type="InterPro" id="IPR051959">
    <property type="entry name" value="PAK1-Kinase_Regulator"/>
</dbReference>
<evidence type="ECO:0000256" key="4">
    <source>
        <dbReference type="PROSITE-ProRule" id="PRU00221"/>
    </source>
</evidence>
<evidence type="ECO:0000256" key="3">
    <source>
        <dbReference type="ARBA" id="ARBA00045213"/>
    </source>
</evidence>
<evidence type="ECO:0000256" key="5">
    <source>
        <dbReference type="SAM" id="MobiDB-lite"/>
    </source>
</evidence>
<evidence type="ECO:0000256" key="1">
    <source>
        <dbReference type="ARBA" id="ARBA00022574"/>
    </source>
</evidence>
<dbReference type="EMBL" id="GECZ01016673">
    <property type="protein sequence ID" value="JAS53096.1"/>
    <property type="molecule type" value="Transcribed_RNA"/>
</dbReference>
<accession>A0A1B6FSA0</accession>
<feature type="region of interest" description="Disordered" evidence="5">
    <location>
        <begin position="311"/>
        <end position="399"/>
    </location>
</feature>
<evidence type="ECO:0000313" key="6">
    <source>
        <dbReference type="EMBL" id="JAS53096.1"/>
    </source>
</evidence>
<organism evidence="6">
    <name type="scientific">Cuerna arida</name>
    <dbReference type="NCBI Taxonomy" id="1464854"/>
    <lineage>
        <taxon>Eukaryota</taxon>
        <taxon>Metazoa</taxon>
        <taxon>Ecdysozoa</taxon>
        <taxon>Arthropoda</taxon>
        <taxon>Hexapoda</taxon>
        <taxon>Insecta</taxon>
        <taxon>Pterygota</taxon>
        <taxon>Neoptera</taxon>
        <taxon>Paraneoptera</taxon>
        <taxon>Hemiptera</taxon>
        <taxon>Auchenorrhyncha</taxon>
        <taxon>Membracoidea</taxon>
        <taxon>Cicadellidae</taxon>
        <taxon>Cicadellinae</taxon>
        <taxon>Proconiini</taxon>
        <taxon>Cuerna</taxon>
    </lineage>
</organism>
<name>A0A1B6FSA0_9HEMI</name>
<dbReference type="SUPFAM" id="SSF50978">
    <property type="entry name" value="WD40 repeat-like"/>
    <property type="match status" value="1"/>
</dbReference>
<dbReference type="PANTHER" id="PTHR44675:SF1">
    <property type="entry name" value="P21-ACTIVATED PROTEIN KINASE-INTERACTING PROTEIN 1"/>
    <property type="match status" value="1"/>
</dbReference>
<dbReference type="PROSITE" id="PS00678">
    <property type="entry name" value="WD_REPEATS_1"/>
    <property type="match status" value="1"/>
</dbReference>
<dbReference type="PROSITE" id="PS50082">
    <property type="entry name" value="WD_REPEATS_2"/>
    <property type="match status" value="2"/>
</dbReference>
<protein>
    <submittedName>
        <fullName evidence="6">Uncharacterized protein</fullName>
    </submittedName>
</protein>
<proteinExistence type="predicted"/>
<dbReference type="PROSITE" id="PS50294">
    <property type="entry name" value="WD_REPEATS_REGION"/>
    <property type="match status" value="1"/>
</dbReference>
<dbReference type="InterPro" id="IPR001680">
    <property type="entry name" value="WD40_rpt"/>
</dbReference>
<dbReference type="InterPro" id="IPR015943">
    <property type="entry name" value="WD40/YVTN_repeat-like_dom_sf"/>
</dbReference>
<gene>
    <name evidence="6" type="ORF">g.4710</name>
</gene>
<dbReference type="SMART" id="SM00320">
    <property type="entry name" value="WD40"/>
    <property type="match status" value="4"/>
</dbReference>
<reference evidence="6" key="1">
    <citation type="submission" date="2015-11" db="EMBL/GenBank/DDBJ databases">
        <title>De novo transcriptome assembly of four potential Pierce s Disease insect vectors from Arizona vineyards.</title>
        <authorList>
            <person name="Tassone E.E."/>
        </authorList>
    </citation>
    <scope>NUCLEOTIDE SEQUENCE</scope>
</reference>
<dbReference type="AlphaFoldDB" id="A0A1B6FSA0"/>
<feature type="repeat" description="WD" evidence="4">
    <location>
        <begin position="80"/>
        <end position="111"/>
    </location>
</feature>
<dbReference type="Pfam" id="PF00400">
    <property type="entry name" value="WD40"/>
    <property type="match status" value="3"/>
</dbReference>
<keyword evidence="1 4" id="KW-0853">WD repeat</keyword>